<name>A0A1F6EI82_9BACT</name>
<gene>
    <name evidence="3" type="ORF">A3A40_02290</name>
</gene>
<dbReference type="AlphaFoldDB" id="A0A1F6EI82"/>
<dbReference type="PIRSF" id="PIRSF005384">
    <property type="entry name" value="RpiB_LacA_B"/>
    <property type="match status" value="1"/>
</dbReference>
<dbReference type="Gene3D" id="3.40.1400.10">
    <property type="entry name" value="Sugar-phosphate isomerase, RpiB/LacA/LacB"/>
    <property type="match status" value="1"/>
</dbReference>
<dbReference type="PANTHER" id="PTHR30345:SF0">
    <property type="entry name" value="DNA DAMAGE-REPAIR_TOLERATION PROTEIN DRT102"/>
    <property type="match status" value="1"/>
</dbReference>
<dbReference type="GO" id="GO:0009052">
    <property type="term" value="P:pentose-phosphate shunt, non-oxidative branch"/>
    <property type="evidence" value="ECO:0007669"/>
    <property type="project" value="TreeGrafter"/>
</dbReference>
<evidence type="ECO:0000256" key="1">
    <source>
        <dbReference type="ARBA" id="ARBA00008754"/>
    </source>
</evidence>
<dbReference type="GO" id="GO:0004751">
    <property type="term" value="F:ribose-5-phosphate isomerase activity"/>
    <property type="evidence" value="ECO:0007669"/>
    <property type="project" value="TreeGrafter"/>
</dbReference>
<evidence type="ECO:0000256" key="2">
    <source>
        <dbReference type="PIRSR" id="PIRSR005384-1"/>
    </source>
</evidence>
<dbReference type="STRING" id="1798513.A3A40_02290"/>
<accession>A0A1F6EI82</accession>
<dbReference type="InterPro" id="IPR003500">
    <property type="entry name" value="RpiB_LacA_LacB"/>
</dbReference>
<dbReference type="GO" id="GO:0019316">
    <property type="term" value="P:D-allose catabolic process"/>
    <property type="evidence" value="ECO:0007669"/>
    <property type="project" value="TreeGrafter"/>
</dbReference>
<organism evidence="3 4">
    <name type="scientific">Candidatus Kaiserbacteria bacterium RIFCSPLOWO2_01_FULL_54_20</name>
    <dbReference type="NCBI Taxonomy" id="1798513"/>
    <lineage>
        <taxon>Bacteria</taxon>
        <taxon>Candidatus Kaiseribacteriota</taxon>
    </lineage>
</organism>
<dbReference type="InterPro" id="IPR036569">
    <property type="entry name" value="RpiB_LacA_LacB_sf"/>
</dbReference>
<protein>
    <recommendedName>
        <fullName evidence="5">Ribose-5-phosphate isomerase</fullName>
    </recommendedName>
</protein>
<comment type="caution">
    <text evidence="3">The sequence shown here is derived from an EMBL/GenBank/DDBJ whole genome shotgun (WGS) entry which is preliminary data.</text>
</comment>
<dbReference type="NCBIfam" id="TIGR00689">
    <property type="entry name" value="rpiB_lacA_lacB"/>
    <property type="match status" value="1"/>
</dbReference>
<proteinExistence type="inferred from homology"/>
<feature type="active site" description="Proton donor" evidence="2">
    <location>
        <position position="99"/>
    </location>
</feature>
<evidence type="ECO:0000313" key="4">
    <source>
        <dbReference type="Proteomes" id="UP000178427"/>
    </source>
</evidence>
<dbReference type="SUPFAM" id="SSF89623">
    <property type="entry name" value="Ribose/Galactose isomerase RpiB/AlsB"/>
    <property type="match status" value="1"/>
</dbReference>
<dbReference type="NCBIfam" id="NF004051">
    <property type="entry name" value="PRK05571.1"/>
    <property type="match status" value="1"/>
</dbReference>
<sequence length="149" mass="16272">MKVYLAADHGGFNLKEALKAYLQTQGYEVLDEGAHQLEPTDDYPDFMYPAAQKVAADLDSRGIFFCRSGAGAAIVANKVKGVRAVVARSTEDATHAREHNDANVIALSSDSLMAEQARDIIATFLATSFSGEDRHLRRLKKIMKIEEGA</sequence>
<dbReference type="Proteomes" id="UP000178427">
    <property type="component" value="Unassembled WGS sequence"/>
</dbReference>
<comment type="similarity">
    <text evidence="1">Belongs to the LacAB/RpiB family.</text>
</comment>
<dbReference type="Pfam" id="PF02502">
    <property type="entry name" value="LacAB_rpiB"/>
    <property type="match status" value="1"/>
</dbReference>
<evidence type="ECO:0000313" key="3">
    <source>
        <dbReference type="EMBL" id="OGG73360.1"/>
    </source>
</evidence>
<dbReference type="PANTHER" id="PTHR30345">
    <property type="entry name" value="RIBOSE-5-PHOSPHATE ISOMERASE B"/>
    <property type="match status" value="1"/>
</dbReference>
<dbReference type="EMBL" id="MFMA01000056">
    <property type="protein sequence ID" value="OGG73360.1"/>
    <property type="molecule type" value="Genomic_DNA"/>
</dbReference>
<reference evidence="3 4" key="1">
    <citation type="journal article" date="2016" name="Nat. Commun.">
        <title>Thousands of microbial genomes shed light on interconnected biogeochemical processes in an aquifer system.</title>
        <authorList>
            <person name="Anantharaman K."/>
            <person name="Brown C.T."/>
            <person name="Hug L.A."/>
            <person name="Sharon I."/>
            <person name="Castelle C.J."/>
            <person name="Probst A.J."/>
            <person name="Thomas B.C."/>
            <person name="Singh A."/>
            <person name="Wilkins M.J."/>
            <person name="Karaoz U."/>
            <person name="Brodie E.L."/>
            <person name="Williams K.H."/>
            <person name="Hubbard S.S."/>
            <person name="Banfield J.F."/>
        </authorList>
    </citation>
    <scope>NUCLEOTIDE SEQUENCE [LARGE SCALE GENOMIC DNA]</scope>
</reference>
<feature type="active site" description="Proton acceptor" evidence="2">
    <location>
        <position position="66"/>
    </location>
</feature>
<evidence type="ECO:0008006" key="5">
    <source>
        <dbReference type="Google" id="ProtNLM"/>
    </source>
</evidence>